<gene>
    <name evidence="4" type="ORF">ABK905_15590</name>
</gene>
<dbReference type="GO" id="GO:0005737">
    <property type="term" value="C:cytoplasm"/>
    <property type="evidence" value="ECO:0007669"/>
    <property type="project" value="InterPro"/>
</dbReference>
<name>A0AAU7Q5N2_9GAMM</name>
<feature type="domain" description="L-fucose isomerase C-terminal" evidence="3">
    <location>
        <begin position="344"/>
        <end position="472"/>
    </location>
</feature>
<evidence type="ECO:0000259" key="3">
    <source>
        <dbReference type="Pfam" id="PF02952"/>
    </source>
</evidence>
<evidence type="ECO:0000256" key="2">
    <source>
        <dbReference type="ARBA" id="ARBA00023277"/>
    </source>
</evidence>
<dbReference type="PANTHER" id="PTHR36120">
    <property type="entry name" value="FUCOSE ISOMERASE"/>
    <property type="match status" value="1"/>
</dbReference>
<dbReference type="PANTHER" id="PTHR36120:SF1">
    <property type="entry name" value="L-FUCOSE ISOMERASE C-TERMINAL DOMAIN-CONTAINING PROTEIN"/>
    <property type="match status" value="1"/>
</dbReference>
<dbReference type="EMBL" id="CP157947">
    <property type="protein sequence ID" value="XBS68222.1"/>
    <property type="molecule type" value="Genomic_DNA"/>
</dbReference>
<keyword evidence="2" id="KW-0119">Carbohydrate metabolism</keyword>
<sequence length="475" mass="52054">MSRKILQQLTLGVIVGNRGFFPSYLVTEARRDAARVFERLGIKTVMLDESQSKLGGVETWQDAKACAELFRRHRDEINGVVILLPNFGDEKAVADAVRLSGLTVPVLVQAEQDSLDKMGLATRRDSFCGKISLCNNLRQCGIPFTLTRRHVCSVAGEDFALDLQQFTQLCRLVHAMKGVRIGAIGARPAAFNTVRYSEKLLERMGVSVETLDLSEIFTRVGRLSDSDLRVDEKRALLKENADTAAIPAEKLHRMAKLFVVISEWVLANDIDTTAIQCWTSLQENLGINVCSIMSVMSGQLMPSACEVDVMGALSMYALASCSLSPASIADWNNNFGDEQDKCVLFHCGNFPAESLESPVMGTADIIGTTVGCENTCGAVHGRMKAGPLTYFRLSSDDFTGKVRAYVGEGTVVDDPLDTVGCRAVAQIPAMEPLLRYICEQGFEHHVAMNHSATAAVLHEAFTKYLGIECYWHGRA</sequence>
<dbReference type="Pfam" id="PF02952">
    <property type="entry name" value="Fucose_iso_C"/>
    <property type="match status" value="1"/>
</dbReference>
<dbReference type="AlphaFoldDB" id="A0AAU7Q5N2"/>
<keyword evidence="1 4" id="KW-0413">Isomerase</keyword>
<dbReference type="GO" id="GO:0006004">
    <property type="term" value="P:fucose metabolic process"/>
    <property type="evidence" value="ECO:0007669"/>
    <property type="project" value="InterPro"/>
</dbReference>
<reference evidence="4" key="1">
    <citation type="submission" date="2024-06" db="EMBL/GenBank/DDBJ databases">
        <authorList>
            <person name="Coelho C."/>
            <person name="Bento M."/>
            <person name="Garcia E."/>
            <person name="Camelo A."/>
            <person name="Brandao I."/>
            <person name="Espirito Santo C."/>
            <person name="Trovao J."/>
            <person name="Verissimo A."/>
            <person name="Costa J."/>
            <person name="Tiago I."/>
        </authorList>
    </citation>
    <scope>NUCLEOTIDE SEQUENCE</scope>
    <source>
        <strain evidence="4">KWT182</strain>
    </source>
</reference>
<evidence type="ECO:0000313" key="4">
    <source>
        <dbReference type="EMBL" id="XBS68222.1"/>
    </source>
</evidence>
<accession>A0AAU7Q5N2</accession>
<proteinExistence type="predicted"/>
<dbReference type="CDD" id="cd00578">
    <property type="entry name" value="L-fuc_L-ara-isomerases"/>
    <property type="match status" value="1"/>
</dbReference>
<organism evidence="4">
    <name type="scientific">Acerihabitans sp. KWT182</name>
    <dbReference type="NCBI Taxonomy" id="3157919"/>
    <lineage>
        <taxon>Bacteria</taxon>
        <taxon>Pseudomonadati</taxon>
        <taxon>Pseudomonadota</taxon>
        <taxon>Gammaproteobacteria</taxon>
        <taxon>Enterobacterales</taxon>
        <taxon>Pectobacteriaceae</taxon>
        <taxon>Acerihabitans</taxon>
    </lineage>
</organism>
<dbReference type="SUPFAM" id="SSF53743">
    <property type="entry name" value="FucI/AraA N-terminal and middle domains"/>
    <property type="match status" value="1"/>
</dbReference>
<dbReference type="GO" id="GO:0008736">
    <property type="term" value="F:L-fucose isomerase activity"/>
    <property type="evidence" value="ECO:0007669"/>
    <property type="project" value="InterPro"/>
</dbReference>
<dbReference type="InterPro" id="IPR015888">
    <property type="entry name" value="Fuc_isomerase_C"/>
</dbReference>
<evidence type="ECO:0000256" key="1">
    <source>
        <dbReference type="ARBA" id="ARBA00023235"/>
    </source>
</evidence>
<protein>
    <submittedName>
        <fullName evidence="4">L-fucose/L-arabinose isomerase family protein</fullName>
    </submittedName>
</protein>
<dbReference type="InterPro" id="IPR009015">
    <property type="entry name" value="Fucose_isomerase_N/cen_sf"/>
</dbReference>